<evidence type="ECO:0000313" key="7">
    <source>
        <dbReference type="Proteomes" id="UP000186878"/>
    </source>
</evidence>
<dbReference type="PANTHER" id="PTHR42910">
    <property type="entry name" value="TRANSPORTER SCO4007-RELATED"/>
    <property type="match status" value="1"/>
</dbReference>
<evidence type="ECO:0000259" key="5">
    <source>
        <dbReference type="PROSITE" id="PS50850"/>
    </source>
</evidence>
<dbReference type="Gene3D" id="1.20.1250.20">
    <property type="entry name" value="MFS general substrate transporter like domains"/>
    <property type="match status" value="2"/>
</dbReference>
<dbReference type="RefSeq" id="WP_075569543.1">
    <property type="nucleotide sequence ID" value="NZ_MSDO01000009.1"/>
</dbReference>
<evidence type="ECO:0000256" key="3">
    <source>
        <dbReference type="ARBA" id="ARBA00023136"/>
    </source>
</evidence>
<dbReference type="InterPro" id="IPR011701">
    <property type="entry name" value="MFS"/>
</dbReference>
<dbReference type="SUPFAM" id="SSF103473">
    <property type="entry name" value="MFS general substrate transporter"/>
    <property type="match status" value="1"/>
</dbReference>
<dbReference type="Pfam" id="PF07690">
    <property type="entry name" value="MFS_1"/>
    <property type="match status" value="1"/>
</dbReference>
<dbReference type="OrthoDB" id="9815356at2"/>
<feature type="transmembrane region" description="Helical" evidence="4">
    <location>
        <begin position="223"/>
        <end position="244"/>
    </location>
</feature>
<keyword evidence="2 4" id="KW-1133">Transmembrane helix</keyword>
<feature type="transmembrane region" description="Helical" evidence="4">
    <location>
        <begin position="250"/>
        <end position="272"/>
    </location>
</feature>
<keyword evidence="1 4" id="KW-0812">Transmembrane</keyword>
<dbReference type="InterPro" id="IPR036259">
    <property type="entry name" value="MFS_trans_sf"/>
</dbReference>
<keyword evidence="7" id="KW-1185">Reference proteome</keyword>
<keyword evidence="3 4" id="KW-0472">Membrane</keyword>
<comment type="caution">
    <text evidence="6">The sequence shown here is derived from an EMBL/GenBank/DDBJ whole genome shotgun (WGS) entry which is preliminary data.</text>
</comment>
<gene>
    <name evidence="6" type="ORF">BTW07_07455</name>
</gene>
<dbReference type="EMBL" id="MSDO01000009">
    <property type="protein sequence ID" value="OLO04642.1"/>
    <property type="molecule type" value="Genomic_DNA"/>
</dbReference>
<sequence>MPLTFQDPTASSALPRRLIILLATSAGLSVASLYYVQPLLGILAADIDIDARTAGLIPTLTQLGYALGILLLIPLGDRMDRRLLIVIKAVLLAIALLATALAPSIATLLVASLAVGLTATIAQDIVPAAAMLAADRERGKVVGTVMTGLLLGILLSRVVSGVVAEAFGWRAMFFIATGLIVLISVALWRGLPRFESTSSLSYRALLATLYHLWRDQPELRRAATAQALLSVAFSAFWSTLSIHLLDAYQLGSAVSGAFGLAGAAGALAAPLAGRMADRSGPHQITRIGSAIVLLSFVAMAAEPWLPAPLALGLIVMGALGFDFGIQATLVSHQTLIYGLDPAARSRLNAVMFTLVFIGMAVGSALGSLLLGVWGWPGVIALATVSALGALLIRLLDRTPMPAAQH</sequence>
<feature type="transmembrane region" description="Helical" evidence="4">
    <location>
        <begin position="108"/>
        <end position="134"/>
    </location>
</feature>
<dbReference type="InterPro" id="IPR020846">
    <property type="entry name" value="MFS_dom"/>
</dbReference>
<organism evidence="6 7">
    <name type="scientific">Salinicola socius</name>
    <dbReference type="NCBI Taxonomy" id="404433"/>
    <lineage>
        <taxon>Bacteria</taxon>
        <taxon>Pseudomonadati</taxon>
        <taxon>Pseudomonadota</taxon>
        <taxon>Gammaproteobacteria</taxon>
        <taxon>Oceanospirillales</taxon>
        <taxon>Halomonadaceae</taxon>
        <taxon>Salinicola</taxon>
    </lineage>
</organism>
<dbReference type="PROSITE" id="PS50850">
    <property type="entry name" value="MFS"/>
    <property type="match status" value="1"/>
</dbReference>
<feature type="transmembrane region" description="Helical" evidence="4">
    <location>
        <begin position="307"/>
        <end position="329"/>
    </location>
</feature>
<feature type="transmembrane region" description="Helical" evidence="4">
    <location>
        <begin position="171"/>
        <end position="191"/>
    </location>
</feature>
<proteinExistence type="predicted"/>
<dbReference type="GO" id="GO:0022857">
    <property type="term" value="F:transmembrane transporter activity"/>
    <property type="evidence" value="ECO:0007669"/>
    <property type="project" value="InterPro"/>
</dbReference>
<feature type="domain" description="Major facilitator superfamily (MFS) profile" evidence="5">
    <location>
        <begin position="18"/>
        <end position="400"/>
    </location>
</feature>
<dbReference type="Proteomes" id="UP000186878">
    <property type="component" value="Unassembled WGS sequence"/>
</dbReference>
<evidence type="ECO:0000256" key="2">
    <source>
        <dbReference type="ARBA" id="ARBA00022989"/>
    </source>
</evidence>
<protein>
    <submittedName>
        <fullName evidence="6">MFS transporter</fullName>
    </submittedName>
</protein>
<feature type="transmembrane region" description="Helical" evidence="4">
    <location>
        <begin position="284"/>
        <end position="301"/>
    </location>
</feature>
<reference evidence="6 7" key="1">
    <citation type="submission" date="2016-12" db="EMBL/GenBank/DDBJ databases">
        <title>Draft genome sequences of strains Salinicola socius SMB35, Salinicola sp. MH3R3-1 and Chromohalobacter sp. SMB17 from the Verkhnekamsk potash mining region of Russia.</title>
        <authorList>
            <person name="Mavrodi D.V."/>
            <person name="Olsson B.E."/>
            <person name="Korsakova E.S."/>
            <person name="Pyankova A."/>
            <person name="Mavrodi O.V."/>
            <person name="Plotnikova E.G."/>
        </authorList>
    </citation>
    <scope>NUCLEOTIDE SEQUENCE [LARGE SCALE GENOMIC DNA]</scope>
    <source>
        <strain evidence="6 7">SMB35</strain>
    </source>
</reference>
<evidence type="ECO:0000313" key="6">
    <source>
        <dbReference type="EMBL" id="OLO04642.1"/>
    </source>
</evidence>
<accession>A0A1Q8STE0</accession>
<feature type="transmembrane region" description="Helical" evidence="4">
    <location>
        <begin position="141"/>
        <end position="159"/>
    </location>
</feature>
<feature type="transmembrane region" description="Helical" evidence="4">
    <location>
        <begin position="349"/>
        <end position="369"/>
    </location>
</feature>
<dbReference type="CDD" id="cd17324">
    <property type="entry name" value="MFS_NepI_like"/>
    <property type="match status" value="1"/>
</dbReference>
<feature type="transmembrane region" description="Helical" evidence="4">
    <location>
        <begin position="18"/>
        <end position="36"/>
    </location>
</feature>
<evidence type="ECO:0000256" key="4">
    <source>
        <dbReference type="SAM" id="Phobius"/>
    </source>
</evidence>
<feature type="transmembrane region" description="Helical" evidence="4">
    <location>
        <begin position="56"/>
        <end position="76"/>
    </location>
</feature>
<feature type="transmembrane region" description="Helical" evidence="4">
    <location>
        <begin position="375"/>
        <end position="395"/>
    </location>
</feature>
<feature type="transmembrane region" description="Helical" evidence="4">
    <location>
        <begin position="83"/>
        <end position="102"/>
    </location>
</feature>
<evidence type="ECO:0000256" key="1">
    <source>
        <dbReference type="ARBA" id="ARBA00022692"/>
    </source>
</evidence>
<dbReference type="PANTHER" id="PTHR42910:SF1">
    <property type="entry name" value="MAJOR FACILITATOR SUPERFAMILY (MFS) PROFILE DOMAIN-CONTAINING PROTEIN"/>
    <property type="match status" value="1"/>
</dbReference>
<dbReference type="AlphaFoldDB" id="A0A1Q8STE0"/>
<dbReference type="STRING" id="404433.BTW07_07455"/>
<name>A0A1Q8STE0_9GAMM</name>